<sequence length="76" mass="8323">MPYPARTLTQCHAPAQNMDASTESLVVEGPNNDRMRMTTADDLHTAHFNPVTATIRANNSGAATNRSAQNTLERLR</sequence>
<evidence type="ECO:0000313" key="2">
    <source>
        <dbReference type="EMBL" id="KAK0510025.1"/>
    </source>
</evidence>
<name>A0AA39QVP0_9LECA</name>
<feature type="region of interest" description="Disordered" evidence="1">
    <location>
        <begin position="57"/>
        <end position="76"/>
    </location>
</feature>
<protein>
    <submittedName>
        <fullName evidence="2">Uncharacterized protein</fullName>
    </submittedName>
</protein>
<organism evidence="2 3">
    <name type="scientific">Cladonia borealis</name>
    <dbReference type="NCBI Taxonomy" id="184061"/>
    <lineage>
        <taxon>Eukaryota</taxon>
        <taxon>Fungi</taxon>
        <taxon>Dikarya</taxon>
        <taxon>Ascomycota</taxon>
        <taxon>Pezizomycotina</taxon>
        <taxon>Lecanoromycetes</taxon>
        <taxon>OSLEUM clade</taxon>
        <taxon>Lecanoromycetidae</taxon>
        <taxon>Lecanorales</taxon>
        <taxon>Lecanorineae</taxon>
        <taxon>Cladoniaceae</taxon>
        <taxon>Cladonia</taxon>
    </lineage>
</organism>
<dbReference type="EMBL" id="JAFEKC020000017">
    <property type="protein sequence ID" value="KAK0510025.1"/>
    <property type="molecule type" value="Genomic_DNA"/>
</dbReference>
<comment type="caution">
    <text evidence="2">The sequence shown here is derived from an EMBL/GenBank/DDBJ whole genome shotgun (WGS) entry which is preliminary data.</text>
</comment>
<accession>A0AA39QVP0</accession>
<proteinExistence type="predicted"/>
<dbReference type="AlphaFoldDB" id="A0AA39QVP0"/>
<dbReference type="Proteomes" id="UP001166286">
    <property type="component" value="Unassembled WGS sequence"/>
</dbReference>
<keyword evidence="3" id="KW-1185">Reference proteome</keyword>
<gene>
    <name evidence="2" type="ORF">JMJ35_007419</name>
</gene>
<reference evidence="2" key="1">
    <citation type="submission" date="2023-03" db="EMBL/GenBank/DDBJ databases">
        <title>Complete genome of Cladonia borealis.</title>
        <authorList>
            <person name="Park H."/>
        </authorList>
    </citation>
    <scope>NUCLEOTIDE SEQUENCE</scope>
    <source>
        <strain evidence="2">ANT050790</strain>
    </source>
</reference>
<evidence type="ECO:0000256" key="1">
    <source>
        <dbReference type="SAM" id="MobiDB-lite"/>
    </source>
</evidence>
<evidence type="ECO:0000313" key="3">
    <source>
        <dbReference type="Proteomes" id="UP001166286"/>
    </source>
</evidence>